<feature type="compositionally biased region" description="Basic and acidic residues" evidence="1">
    <location>
        <begin position="79"/>
        <end position="94"/>
    </location>
</feature>
<comment type="caution">
    <text evidence="3">The sequence shown here is derived from an EMBL/GenBank/DDBJ whole genome shotgun (WGS) entry which is preliminary data.</text>
</comment>
<dbReference type="EMBL" id="MU853408">
    <property type="protein sequence ID" value="KAK4134596.1"/>
    <property type="molecule type" value="Genomic_DNA"/>
</dbReference>
<dbReference type="AlphaFoldDB" id="A0AAN6UMR3"/>
<keyword evidence="2" id="KW-1133">Transmembrane helix</keyword>
<protein>
    <submittedName>
        <fullName evidence="3">Uncharacterized protein</fullName>
    </submittedName>
</protein>
<feature type="transmembrane region" description="Helical" evidence="2">
    <location>
        <begin position="20"/>
        <end position="40"/>
    </location>
</feature>
<accession>A0AAN6UMR3</accession>
<keyword evidence="2" id="KW-0812">Transmembrane</keyword>
<reference evidence="3" key="2">
    <citation type="submission" date="2023-05" db="EMBL/GenBank/DDBJ databases">
        <authorList>
            <consortium name="Lawrence Berkeley National Laboratory"/>
            <person name="Steindorff A."/>
            <person name="Hensen N."/>
            <person name="Bonometti L."/>
            <person name="Westerberg I."/>
            <person name="Brannstrom I.O."/>
            <person name="Guillou S."/>
            <person name="Cros-Aarteil S."/>
            <person name="Calhoun S."/>
            <person name="Haridas S."/>
            <person name="Kuo A."/>
            <person name="Mondo S."/>
            <person name="Pangilinan J."/>
            <person name="Riley R."/>
            <person name="Labutti K."/>
            <person name="Andreopoulos B."/>
            <person name="Lipzen A."/>
            <person name="Chen C."/>
            <person name="Yanf M."/>
            <person name="Daum C."/>
            <person name="Ng V."/>
            <person name="Clum A."/>
            <person name="Ohm R."/>
            <person name="Martin F."/>
            <person name="Silar P."/>
            <person name="Natvig D."/>
            <person name="Lalanne C."/>
            <person name="Gautier V."/>
            <person name="Ament-Velasquez S.L."/>
            <person name="Kruys A."/>
            <person name="Hutchinson M.I."/>
            <person name="Powell A.J."/>
            <person name="Barry K."/>
            <person name="Miller A.N."/>
            <person name="Grigoriev I.V."/>
            <person name="Debuchy R."/>
            <person name="Gladieux P."/>
            <person name="Thoren M.H."/>
            <person name="Johannesson H."/>
        </authorList>
    </citation>
    <scope>NUCLEOTIDE SEQUENCE</scope>
    <source>
        <strain evidence="3">CBS 123565</strain>
    </source>
</reference>
<feature type="region of interest" description="Disordered" evidence="1">
    <location>
        <begin position="119"/>
        <end position="196"/>
    </location>
</feature>
<gene>
    <name evidence="3" type="ORF">BT67DRAFT_434050</name>
</gene>
<evidence type="ECO:0000313" key="4">
    <source>
        <dbReference type="Proteomes" id="UP001304895"/>
    </source>
</evidence>
<feature type="region of interest" description="Disordered" evidence="1">
    <location>
        <begin position="78"/>
        <end position="104"/>
    </location>
</feature>
<organism evidence="3 4">
    <name type="scientific">Trichocladium antarcticum</name>
    <dbReference type="NCBI Taxonomy" id="1450529"/>
    <lineage>
        <taxon>Eukaryota</taxon>
        <taxon>Fungi</taxon>
        <taxon>Dikarya</taxon>
        <taxon>Ascomycota</taxon>
        <taxon>Pezizomycotina</taxon>
        <taxon>Sordariomycetes</taxon>
        <taxon>Sordariomycetidae</taxon>
        <taxon>Sordariales</taxon>
        <taxon>Chaetomiaceae</taxon>
        <taxon>Trichocladium</taxon>
    </lineage>
</organism>
<feature type="compositionally biased region" description="Basic and acidic residues" evidence="1">
    <location>
        <begin position="164"/>
        <end position="178"/>
    </location>
</feature>
<evidence type="ECO:0000256" key="1">
    <source>
        <dbReference type="SAM" id="MobiDB-lite"/>
    </source>
</evidence>
<evidence type="ECO:0000256" key="2">
    <source>
        <dbReference type="SAM" id="Phobius"/>
    </source>
</evidence>
<keyword evidence="2" id="KW-0472">Membrane</keyword>
<reference evidence="3" key="1">
    <citation type="journal article" date="2023" name="Mol. Phylogenet. Evol.">
        <title>Genome-scale phylogeny and comparative genomics of the fungal order Sordariales.</title>
        <authorList>
            <person name="Hensen N."/>
            <person name="Bonometti L."/>
            <person name="Westerberg I."/>
            <person name="Brannstrom I.O."/>
            <person name="Guillou S."/>
            <person name="Cros-Aarteil S."/>
            <person name="Calhoun S."/>
            <person name="Haridas S."/>
            <person name="Kuo A."/>
            <person name="Mondo S."/>
            <person name="Pangilinan J."/>
            <person name="Riley R."/>
            <person name="LaButti K."/>
            <person name="Andreopoulos B."/>
            <person name="Lipzen A."/>
            <person name="Chen C."/>
            <person name="Yan M."/>
            <person name="Daum C."/>
            <person name="Ng V."/>
            <person name="Clum A."/>
            <person name="Steindorff A."/>
            <person name="Ohm R.A."/>
            <person name="Martin F."/>
            <person name="Silar P."/>
            <person name="Natvig D.O."/>
            <person name="Lalanne C."/>
            <person name="Gautier V."/>
            <person name="Ament-Velasquez S.L."/>
            <person name="Kruys A."/>
            <person name="Hutchinson M.I."/>
            <person name="Powell A.J."/>
            <person name="Barry K."/>
            <person name="Miller A.N."/>
            <person name="Grigoriev I.V."/>
            <person name="Debuchy R."/>
            <person name="Gladieux P."/>
            <person name="Hiltunen Thoren M."/>
            <person name="Johannesson H."/>
        </authorList>
    </citation>
    <scope>NUCLEOTIDE SEQUENCE</scope>
    <source>
        <strain evidence="3">CBS 123565</strain>
    </source>
</reference>
<name>A0AAN6UMR3_9PEZI</name>
<feature type="compositionally biased region" description="Polar residues" evidence="1">
    <location>
        <begin position="119"/>
        <end position="128"/>
    </location>
</feature>
<dbReference type="Proteomes" id="UP001304895">
    <property type="component" value="Unassembled WGS sequence"/>
</dbReference>
<sequence length="196" mass="21445">MWPIVYRQFALTFDIFRHVHVSVAVVTIVVVSIIVVSIIARVGKWNAHPRHASWKRSLWALLSHVVSSSRTDFGCLTPRELEDGKAGPDSRASEKSTPWTVAPVPLPYDKSNVAAYQQRQHPYSGSVSKSHRQSKAPPAWTPAPDDSDHSSGIGASGGGPGSEAVRDTVDESGGDQRSRQGRGHRRKRQELGDFSS</sequence>
<keyword evidence="4" id="KW-1185">Reference proteome</keyword>
<evidence type="ECO:0000313" key="3">
    <source>
        <dbReference type="EMBL" id="KAK4134596.1"/>
    </source>
</evidence>
<feature type="compositionally biased region" description="Basic residues" evidence="1">
    <location>
        <begin position="179"/>
        <end position="188"/>
    </location>
</feature>
<proteinExistence type="predicted"/>